<evidence type="ECO:0000313" key="4">
    <source>
        <dbReference type="EMBL" id="MBW0465209.1"/>
    </source>
</evidence>
<organism evidence="4 5">
    <name type="scientific">Austropuccinia psidii MF-1</name>
    <dbReference type="NCBI Taxonomy" id="1389203"/>
    <lineage>
        <taxon>Eukaryota</taxon>
        <taxon>Fungi</taxon>
        <taxon>Dikarya</taxon>
        <taxon>Basidiomycota</taxon>
        <taxon>Pucciniomycotina</taxon>
        <taxon>Pucciniomycetes</taxon>
        <taxon>Pucciniales</taxon>
        <taxon>Sphaerophragmiaceae</taxon>
        <taxon>Austropuccinia</taxon>
    </lineage>
</organism>
<dbReference type="AlphaFoldDB" id="A0A9Q3BGP0"/>
<dbReference type="InterPro" id="IPR041577">
    <property type="entry name" value="RT_RNaseH_2"/>
</dbReference>
<accession>A0A9Q3BGP0</accession>
<dbReference type="OrthoDB" id="3250101at2759"/>
<evidence type="ECO:0000259" key="3">
    <source>
        <dbReference type="Pfam" id="PF17919"/>
    </source>
</evidence>
<feature type="domain" description="Reverse transcriptase" evidence="2">
    <location>
        <begin position="111"/>
        <end position="266"/>
    </location>
</feature>
<proteinExistence type="predicted"/>
<sequence length="421" mass="48056">METVIIKYSFLPFERQITVSKVSPVNLELEAFASDKEPLGEIIGHEIDIILNIERPYPPLLRRPAYSASPESREALEINTKELLDLGIIRKVGHNEEVKITTPVIVAWDNGKSRMFGDFGALNTYTVPDKYPIPKVQIALTQISQAVYIITMDALKGFNQNVVTPRARKYLRIIVHCRVYEYLRMPFGIKNAPSQFQRIINEIFPEELSEGWFIICINDIIFCSKACKEHIYRLSKVLSKINSVNMIMSLKKCHFGFKELKALGHVVSGLSLGIDKNKVAVVLLKPMLQKQKEIQSFLWFSGYYRQNIKDFASIARRLYKLCDKDTVFAMTFAGIKAFVSSRNPLTTAPLLLIPDFKLSLKLYIDTSGDELGPVLHQFHIINDKPAEGPICFISRQKKTTEDRYVTSQMECLCKVWIGNLI</sequence>
<dbReference type="SUPFAM" id="SSF56672">
    <property type="entry name" value="DNA/RNA polymerases"/>
    <property type="match status" value="1"/>
</dbReference>
<dbReference type="CDD" id="cd01647">
    <property type="entry name" value="RT_LTR"/>
    <property type="match status" value="1"/>
</dbReference>
<dbReference type="EMBL" id="AVOT02000979">
    <property type="protein sequence ID" value="MBW0465209.1"/>
    <property type="molecule type" value="Genomic_DNA"/>
</dbReference>
<gene>
    <name evidence="4" type="ORF">O181_004924</name>
</gene>
<protein>
    <recommendedName>
        <fullName evidence="6">Reverse transcriptase/retrotransposon-derived protein RNase H-like domain-containing protein</fullName>
    </recommendedName>
</protein>
<evidence type="ECO:0000313" key="5">
    <source>
        <dbReference type="Proteomes" id="UP000765509"/>
    </source>
</evidence>
<dbReference type="Gene3D" id="3.10.10.10">
    <property type="entry name" value="HIV Type 1 Reverse Transcriptase, subunit A, domain 1"/>
    <property type="match status" value="1"/>
</dbReference>
<dbReference type="InterPro" id="IPR050951">
    <property type="entry name" value="Retrovirus_Pol_polyprotein"/>
</dbReference>
<keyword evidence="1" id="KW-0511">Multifunctional enzyme</keyword>
<reference evidence="4" key="1">
    <citation type="submission" date="2021-03" db="EMBL/GenBank/DDBJ databases">
        <title>Draft genome sequence of rust myrtle Austropuccinia psidii MF-1, a brazilian biotype.</title>
        <authorList>
            <person name="Quecine M.C."/>
            <person name="Pachon D.M.R."/>
            <person name="Bonatelli M.L."/>
            <person name="Correr F.H."/>
            <person name="Franceschini L.M."/>
            <person name="Leite T.F."/>
            <person name="Margarido G.R.A."/>
            <person name="Almeida C.A."/>
            <person name="Ferrarezi J.A."/>
            <person name="Labate C.A."/>
        </authorList>
    </citation>
    <scope>NUCLEOTIDE SEQUENCE</scope>
    <source>
        <strain evidence="4">MF-1</strain>
    </source>
</reference>
<dbReference type="PANTHER" id="PTHR37984">
    <property type="entry name" value="PROTEIN CBG26694"/>
    <property type="match status" value="1"/>
</dbReference>
<dbReference type="InterPro" id="IPR000477">
    <property type="entry name" value="RT_dom"/>
</dbReference>
<dbReference type="Proteomes" id="UP000765509">
    <property type="component" value="Unassembled WGS sequence"/>
</dbReference>
<comment type="caution">
    <text evidence="4">The sequence shown here is derived from an EMBL/GenBank/DDBJ whole genome shotgun (WGS) entry which is preliminary data.</text>
</comment>
<evidence type="ECO:0008006" key="6">
    <source>
        <dbReference type="Google" id="ProtNLM"/>
    </source>
</evidence>
<dbReference type="PANTHER" id="PTHR37984:SF5">
    <property type="entry name" value="PROTEIN NYNRIN-LIKE"/>
    <property type="match status" value="1"/>
</dbReference>
<name>A0A9Q3BGP0_9BASI</name>
<dbReference type="InterPro" id="IPR043128">
    <property type="entry name" value="Rev_trsase/Diguanyl_cyclase"/>
</dbReference>
<dbReference type="Pfam" id="PF17919">
    <property type="entry name" value="RT_RNaseH_2"/>
    <property type="match status" value="1"/>
</dbReference>
<evidence type="ECO:0000259" key="2">
    <source>
        <dbReference type="Pfam" id="PF00078"/>
    </source>
</evidence>
<feature type="domain" description="Reverse transcriptase/retrotransposon-derived protein RNase H-like" evidence="3">
    <location>
        <begin position="336"/>
        <end position="416"/>
    </location>
</feature>
<dbReference type="Pfam" id="PF00078">
    <property type="entry name" value="RVT_1"/>
    <property type="match status" value="1"/>
</dbReference>
<dbReference type="InterPro" id="IPR043502">
    <property type="entry name" value="DNA/RNA_pol_sf"/>
</dbReference>
<evidence type="ECO:0000256" key="1">
    <source>
        <dbReference type="ARBA" id="ARBA00023268"/>
    </source>
</evidence>
<keyword evidence="5" id="KW-1185">Reference proteome</keyword>
<dbReference type="Gene3D" id="3.30.70.270">
    <property type="match status" value="2"/>
</dbReference>
<dbReference type="GO" id="GO:0003824">
    <property type="term" value="F:catalytic activity"/>
    <property type="evidence" value="ECO:0007669"/>
    <property type="project" value="UniProtKB-KW"/>
</dbReference>